<evidence type="ECO:0000313" key="22">
    <source>
        <dbReference type="EMBL" id="KAF5742376.1"/>
    </source>
</evidence>
<dbReference type="FunCoup" id="A0A7J7D8J1">
    <property type="interactions" value="14"/>
</dbReference>
<dbReference type="GO" id="GO:0006144">
    <property type="term" value="P:purine nucleobase metabolic process"/>
    <property type="evidence" value="ECO:0007669"/>
    <property type="project" value="UniProtKB-KW"/>
</dbReference>
<feature type="transmembrane region" description="Helical" evidence="20">
    <location>
        <begin position="593"/>
        <end position="614"/>
    </location>
</feature>
<dbReference type="PANTHER" id="PTHR32494">
    <property type="entry name" value="ALLANTOATE DEIMINASE-RELATED"/>
    <property type="match status" value="1"/>
</dbReference>
<keyword evidence="8 20" id="KW-0812">Transmembrane</keyword>
<feature type="transmembrane region" description="Helical" evidence="20">
    <location>
        <begin position="799"/>
        <end position="820"/>
    </location>
</feature>
<evidence type="ECO:0000256" key="9">
    <source>
        <dbReference type="ARBA" id="ARBA00022723"/>
    </source>
</evidence>
<evidence type="ECO:0000256" key="14">
    <source>
        <dbReference type="ARBA" id="ARBA00023065"/>
    </source>
</evidence>
<comment type="caution">
    <text evidence="22">The sequence shown here is derived from an EMBL/GenBank/DDBJ whole genome shotgun (WGS) entry which is preliminary data.</text>
</comment>
<keyword evidence="13 20" id="KW-1133">Transmembrane helix</keyword>
<keyword evidence="11" id="KW-0378">Hydrolase</keyword>
<evidence type="ECO:0000256" key="11">
    <source>
        <dbReference type="ARBA" id="ARBA00022801"/>
    </source>
</evidence>
<evidence type="ECO:0000256" key="1">
    <source>
        <dbReference type="ARBA" id="ARBA00001936"/>
    </source>
</evidence>
<evidence type="ECO:0000256" key="17">
    <source>
        <dbReference type="ARBA" id="ARBA00053003"/>
    </source>
</evidence>
<comment type="similarity">
    <text evidence="4">Belongs to the peptidase M20A family.</text>
</comment>
<feature type="transmembrane region" description="Helical" evidence="20">
    <location>
        <begin position="730"/>
        <end position="751"/>
    </location>
</feature>
<feature type="transmembrane region" description="Helical" evidence="20">
    <location>
        <begin position="479"/>
        <end position="498"/>
    </location>
</feature>
<evidence type="ECO:0000256" key="12">
    <source>
        <dbReference type="ARBA" id="ARBA00022824"/>
    </source>
</evidence>
<dbReference type="SUPFAM" id="SSF55031">
    <property type="entry name" value="Bacterial exopeptidase dimerisation domain"/>
    <property type="match status" value="1"/>
</dbReference>
<dbReference type="SUPFAM" id="SSF53187">
    <property type="entry name" value="Zn-dependent exopeptidases"/>
    <property type="match status" value="1"/>
</dbReference>
<evidence type="ECO:0000256" key="15">
    <source>
        <dbReference type="ARBA" id="ARBA00023136"/>
    </source>
</evidence>
<dbReference type="GO" id="GO:0005385">
    <property type="term" value="F:zinc ion transmembrane transporter activity"/>
    <property type="evidence" value="ECO:0007669"/>
    <property type="project" value="InterPro"/>
</dbReference>
<dbReference type="EC" id="3.5.3.9" evidence="19"/>
<evidence type="ECO:0000256" key="7">
    <source>
        <dbReference type="ARBA" id="ARBA00022631"/>
    </source>
</evidence>
<dbReference type="InParanoid" id="A0A7J7D8J1"/>
<dbReference type="NCBIfam" id="TIGR01879">
    <property type="entry name" value="hydantase"/>
    <property type="match status" value="1"/>
</dbReference>
<dbReference type="GO" id="GO:0047652">
    <property type="term" value="F:allantoate deiminase activity"/>
    <property type="evidence" value="ECO:0007669"/>
    <property type="project" value="UniProtKB-EC"/>
</dbReference>
<keyword evidence="7" id="KW-0659">Purine metabolism</keyword>
<evidence type="ECO:0000256" key="3">
    <source>
        <dbReference type="ARBA" id="ARBA00004240"/>
    </source>
</evidence>
<dbReference type="InterPro" id="IPR003689">
    <property type="entry name" value="ZIP"/>
</dbReference>
<comment type="cofactor">
    <cofactor evidence="1">
        <name>Mn(2+)</name>
        <dbReference type="ChEBI" id="CHEBI:29035"/>
    </cofactor>
</comment>
<dbReference type="InterPro" id="IPR011650">
    <property type="entry name" value="Peptidase_M20_dimer"/>
</dbReference>
<keyword evidence="12" id="KW-0256">Endoplasmic reticulum</keyword>
<dbReference type="Gene3D" id="3.30.70.360">
    <property type="match status" value="1"/>
</dbReference>
<comment type="similarity">
    <text evidence="20">Belongs to the ZIP transporter (TC 2.A.5) family.</text>
</comment>
<feature type="domain" description="Peptidase M20 dimerisation" evidence="21">
    <location>
        <begin position="259"/>
        <end position="367"/>
    </location>
</feature>
<feature type="transmembrane region" description="Helical" evidence="20">
    <location>
        <begin position="763"/>
        <end position="787"/>
    </location>
</feature>
<keyword evidence="6 20" id="KW-0813">Transport</keyword>
<evidence type="ECO:0000256" key="13">
    <source>
        <dbReference type="ARBA" id="ARBA00022989"/>
    </source>
</evidence>
<dbReference type="InterPro" id="IPR004698">
    <property type="entry name" value="Zn/Fe_permease_fun/pln"/>
</dbReference>
<comment type="function">
    <text evidence="18">Involved in the catabolism of purine nucleotides. Can use allantoate as substrate. The sequential activity of AAH, UGLYAH and UAH allows a complete purine breakdown without the intermediate generation of urea.</text>
</comment>
<keyword evidence="23" id="KW-1185">Reference proteome</keyword>
<keyword evidence="9" id="KW-0479">Metal-binding</keyword>
<organism evidence="22 23">
    <name type="scientific">Tripterygium wilfordii</name>
    <name type="common">Thunder God vine</name>
    <dbReference type="NCBI Taxonomy" id="458696"/>
    <lineage>
        <taxon>Eukaryota</taxon>
        <taxon>Viridiplantae</taxon>
        <taxon>Streptophyta</taxon>
        <taxon>Embryophyta</taxon>
        <taxon>Tracheophyta</taxon>
        <taxon>Spermatophyta</taxon>
        <taxon>Magnoliopsida</taxon>
        <taxon>eudicotyledons</taxon>
        <taxon>Gunneridae</taxon>
        <taxon>Pentapetalae</taxon>
        <taxon>rosids</taxon>
        <taxon>fabids</taxon>
        <taxon>Celastrales</taxon>
        <taxon>Celastraceae</taxon>
        <taxon>Tripterygium</taxon>
    </lineage>
</organism>
<comment type="catalytic activity">
    <reaction evidence="17">
        <text>allantoate + H2O + 2 H(+) = (S)-2-ureidoglycine + NH4(+) + CO2</text>
        <dbReference type="Rhea" id="RHEA:27485"/>
        <dbReference type="ChEBI" id="CHEBI:15377"/>
        <dbReference type="ChEBI" id="CHEBI:15378"/>
        <dbReference type="ChEBI" id="CHEBI:16526"/>
        <dbReference type="ChEBI" id="CHEBI:17536"/>
        <dbReference type="ChEBI" id="CHEBI:28938"/>
        <dbReference type="ChEBI" id="CHEBI:59947"/>
        <dbReference type="EC" id="3.5.3.9"/>
    </reaction>
</comment>
<keyword evidence="14 20" id="KW-0406">Ion transport</keyword>
<evidence type="ECO:0000256" key="19">
    <source>
        <dbReference type="ARBA" id="ARBA00066382"/>
    </source>
</evidence>
<dbReference type="FunFam" id="3.30.70.360:FF:000019">
    <property type="entry name" value="Allantoate deiminase"/>
    <property type="match status" value="1"/>
</dbReference>
<evidence type="ECO:0000256" key="4">
    <source>
        <dbReference type="ARBA" id="ARBA00006247"/>
    </source>
</evidence>
<dbReference type="GO" id="GO:0046872">
    <property type="term" value="F:metal ion binding"/>
    <property type="evidence" value="ECO:0007669"/>
    <property type="project" value="UniProtKB-KW"/>
</dbReference>
<protein>
    <recommendedName>
        <fullName evidence="19">allantoate deiminase</fullName>
        <ecNumber evidence="19">3.5.3.9</ecNumber>
    </recommendedName>
</protein>
<dbReference type="NCBIfam" id="TIGR00820">
    <property type="entry name" value="zip"/>
    <property type="match status" value="1"/>
</dbReference>
<evidence type="ECO:0000256" key="6">
    <source>
        <dbReference type="ARBA" id="ARBA00022448"/>
    </source>
</evidence>
<dbReference type="Gene3D" id="3.40.630.10">
    <property type="entry name" value="Zn peptidases"/>
    <property type="match status" value="1"/>
</dbReference>
<comment type="subunit">
    <text evidence="5">Homodimer.</text>
</comment>
<dbReference type="EMBL" id="JAAARO010000009">
    <property type="protein sequence ID" value="KAF5742376.1"/>
    <property type="molecule type" value="Genomic_DNA"/>
</dbReference>
<dbReference type="InterPro" id="IPR036264">
    <property type="entry name" value="Bact_exopeptidase_dim_dom"/>
</dbReference>
<keyword evidence="15 20" id="KW-0472">Membrane</keyword>
<dbReference type="Pfam" id="PF02535">
    <property type="entry name" value="Zip"/>
    <property type="match status" value="1"/>
</dbReference>
<keyword evidence="10" id="KW-0732">Signal</keyword>
<feature type="transmembrane region" description="Helical" evidence="20">
    <location>
        <begin position="552"/>
        <end position="573"/>
    </location>
</feature>
<evidence type="ECO:0000256" key="2">
    <source>
        <dbReference type="ARBA" id="ARBA00004141"/>
    </source>
</evidence>
<dbReference type="Proteomes" id="UP000593562">
    <property type="component" value="Unassembled WGS sequence"/>
</dbReference>
<sequence>MAITDTIRFSLNQSFNSWRLFYCLAFILLSSTLVCAERTRSDLYAEILKSEAVARLYELGKVSDADDYLERTFLSPASVRAGNLIRVWMEDAGLRTWVDYMGNVHGRVEGMNKTAEALLIGSHLDTVVDAGIYDGSLGIISSISALKFLKRNGQFGKLKRPVEVIAFSDEEGVRFQSTFLGSAAIAGILPVSALNISDKRGLTLQDVLRKNAIQITEEKLLELKYEPSSVWGYIEVHIEQGPVLEWVGYPLGVVKGIAGQSRLKVTVRGSQGHAGTVPMSLRQDPMVAAAELIVLLESLCKHPKEFLSYDHHCNDIVVESLSKSLVCTVGEISTWPSASNVIPGQVTFTVDIRAMEDIGREAIIYELSNQMYQICEKRSVSCIIERKHDAGAVNCDSELISRLKDSANAALKILTRETQDEVPILMSGAGHDAMAISHLTKAGMLFVRCRGGVSHSPAEHVLDDDIFAAGLAIVKFLEFQIYCVLVFLILLFPVLVSSSNCSCEAQEKDQNSAEALKFKLVAIASILVASSLGVCLPFLVKDISCLQPDKEPFFLIKSFAAGVILATGFIHILPDAFESLASPCLNDKPWREFPFAGFVAMISGIGTLMMESFATGCHERLELRKAQPVNGDEEMSDHNEAHSVDVGRFHGSALTLPRTNSSDLIRNHIISQVLELGIVVHSVIIGLSLGASQSAKTIKPLVAALSFHQFFEGIGLGGCISQAKMKRQSVVVMVVFFSLTTPAGISVGIGIAKTYDDNSPAALIIQGLLNSASAGILIYMALVDLLAADFMNPKLLTNFRLQVGAIFTLLLGTCCMSLLAKLN</sequence>
<dbReference type="PANTHER" id="PTHR32494:SF19">
    <property type="entry name" value="ALLANTOATE DEIMINASE-RELATED"/>
    <property type="match status" value="1"/>
</dbReference>
<name>A0A7J7D8J1_TRIWF</name>
<feature type="transmembrane region" description="Helical" evidence="20">
    <location>
        <begin position="518"/>
        <end position="540"/>
    </location>
</feature>
<evidence type="ECO:0000313" key="23">
    <source>
        <dbReference type="Proteomes" id="UP000593562"/>
    </source>
</evidence>
<dbReference type="Pfam" id="PF01546">
    <property type="entry name" value="Peptidase_M20"/>
    <property type="match status" value="1"/>
</dbReference>
<keyword evidence="16" id="KW-0464">Manganese</keyword>
<evidence type="ECO:0000256" key="5">
    <source>
        <dbReference type="ARBA" id="ARBA00011738"/>
    </source>
</evidence>
<evidence type="ECO:0000256" key="20">
    <source>
        <dbReference type="RuleBase" id="RU362088"/>
    </source>
</evidence>
<evidence type="ECO:0000256" key="18">
    <source>
        <dbReference type="ARBA" id="ARBA00056793"/>
    </source>
</evidence>
<dbReference type="Pfam" id="PF07687">
    <property type="entry name" value="M20_dimer"/>
    <property type="match status" value="1"/>
</dbReference>
<dbReference type="InterPro" id="IPR010158">
    <property type="entry name" value="Amidase_Cbmase"/>
</dbReference>
<dbReference type="AlphaFoldDB" id="A0A7J7D8J1"/>
<evidence type="ECO:0000256" key="16">
    <source>
        <dbReference type="ARBA" id="ARBA00023211"/>
    </source>
</evidence>
<dbReference type="GO" id="GO:0005783">
    <property type="term" value="C:endoplasmic reticulum"/>
    <property type="evidence" value="ECO:0007669"/>
    <property type="project" value="UniProtKB-SubCell"/>
</dbReference>
<gene>
    <name evidence="22" type="ORF">HS088_TW09G00421</name>
</gene>
<feature type="transmembrane region" description="Helical" evidence="20">
    <location>
        <begin position="18"/>
        <end position="36"/>
    </location>
</feature>
<evidence type="ECO:0000256" key="8">
    <source>
        <dbReference type="ARBA" id="ARBA00022692"/>
    </source>
</evidence>
<dbReference type="InterPro" id="IPR002933">
    <property type="entry name" value="Peptidase_M20"/>
</dbReference>
<proteinExistence type="inferred from homology"/>
<comment type="subcellular location">
    <subcellularLocation>
        <location evidence="3">Endoplasmic reticulum</location>
    </subcellularLocation>
    <subcellularLocation>
        <location evidence="2 20">Membrane</location>
        <topology evidence="2 20">Multi-pass membrane protein</topology>
    </subcellularLocation>
</comment>
<dbReference type="GO" id="GO:0016020">
    <property type="term" value="C:membrane"/>
    <property type="evidence" value="ECO:0007669"/>
    <property type="project" value="UniProtKB-SubCell"/>
</dbReference>
<reference evidence="22 23" key="1">
    <citation type="journal article" date="2020" name="Nat. Commun.">
        <title>Genome of Tripterygium wilfordii and identification of cytochrome P450 involved in triptolide biosynthesis.</title>
        <authorList>
            <person name="Tu L."/>
            <person name="Su P."/>
            <person name="Zhang Z."/>
            <person name="Gao L."/>
            <person name="Wang J."/>
            <person name="Hu T."/>
            <person name="Zhou J."/>
            <person name="Zhang Y."/>
            <person name="Zhao Y."/>
            <person name="Liu Y."/>
            <person name="Song Y."/>
            <person name="Tong Y."/>
            <person name="Lu Y."/>
            <person name="Yang J."/>
            <person name="Xu C."/>
            <person name="Jia M."/>
            <person name="Peters R.J."/>
            <person name="Huang L."/>
            <person name="Gao W."/>
        </authorList>
    </citation>
    <scope>NUCLEOTIDE SEQUENCE [LARGE SCALE GENOMIC DNA]</scope>
    <source>
        <strain evidence="23">cv. XIE 37</strain>
        <tissue evidence="22">Leaf</tissue>
    </source>
</reference>
<accession>A0A7J7D8J1</accession>
<dbReference type="CDD" id="cd03884">
    <property type="entry name" value="M20_bAS"/>
    <property type="match status" value="1"/>
</dbReference>
<evidence type="ECO:0000256" key="10">
    <source>
        <dbReference type="ARBA" id="ARBA00022729"/>
    </source>
</evidence>
<evidence type="ECO:0000259" key="21">
    <source>
        <dbReference type="Pfam" id="PF07687"/>
    </source>
</evidence>